<dbReference type="PANTHER" id="PTHR32305:SF15">
    <property type="entry name" value="PROTEIN RHSA-RELATED"/>
    <property type="match status" value="1"/>
</dbReference>
<dbReference type="Gene3D" id="2.180.10.10">
    <property type="entry name" value="RHS repeat-associated core"/>
    <property type="match status" value="2"/>
</dbReference>
<feature type="signal peptide" evidence="2">
    <location>
        <begin position="1"/>
        <end position="29"/>
    </location>
</feature>
<organism evidence="4 5">
    <name type="scientific">Jejuia spongiicola</name>
    <dbReference type="NCBI Taxonomy" id="2942207"/>
    <lineage>
        <taxon>Bacteria</taxon>
        <taxon>Pseudomonadati</taxon>
        <taxon>Bacteroidota</taxon>
        <taxon>Flavobacteriia</taxon>
        <taxon>Flavobacteriales</taxon>
        <taxon>Flavobacteriaceae</taxon>
        <taxon>Jejuia</taxon>
    </lineage>
</organism>
<evidence type="ECO:0000313" key="4">
    <source>
        <dbReference type="EMBL" id="MCL6294916.1"/>
    </source>
</evidence>
<dbReference type="InterPro" id="IPR050708">
    <property type="entry name" value="T6SS_VgrG/RHS"/>
</dbReference>
<comment type="caution">
    <text evidence="4">The sequence shown here is derived from an EMBL/GenBank/DDBJ whole genome shotgun (WGS) entry which is preliminary data.</text>
</comment>
<dbReference type="NCBIfam" id="TIGR03696">
    <property type="entry name" value="Rhs_assc_core"/>
    <property type="match status" value="1"/>
</dbReference>
<proteinExistence type="predicted"/>
<evidence type="ECO:0000313" key="5">
    <source>
        <dbReference type="Proteomes" id="UP001165381"/>
    </source>
</evidence>
<dbReference type="InterPro" id="IPR022385">
    <property type="entry name" value="Rhs_assc_core"/>
</dbReference>
<sequence length="1406" mass="157141">MIRLFNTFLQHKIMLSVFMLFFFCSFTQAQVTGPTAVDTHSTHRYYYDDGISYAFNNWVVSGPYTSAVKGNTGTNYYVDVAWAGVGTGSVTFRKKTIVLSTLANIVISVPAPTSGPSPDQNYVHTTTPKIATTNVSSLSNTDKIESIAYFDGLGRAMQSVGIRAGGNGEDIITHVGYDEYGRQAKDYLPYTASSTDGSFRTDGLSATNTYYDATKYEADFPSVTVSNINAYSEKEFEASPLNRVLKQAAPGKDWKLGNGHEIEFNYQTNHSTEVRFYDVSLAFANNTYTPTLQGGTTYFSAGTLYKTVTKDENHDGTSTKNHTTEEFKDKQGRVILKRTYNNSVAHDTYYVYDKFGNLSYVLPPKAEPQTTKPDATELSELCYQYKYDHKSRLVEKKIPGKGWEYIVYNKLDQPIYTQDANLDAQNKWLFTKYDAFGRIAFTGTFNNSGSRITLQNSVDNASSAYTQFEQKLSSPQTIAGVLIYYTNTAFPHGVHEIYTINYYDNYTFDKISGNSESSYGVTPETNAKGLATGSKVRVLGTSDWITTVSYYDDKSRPIYVYSFNDYLNTTDKVKSKLDFTGTVDETTTTHAKTGQSTITTIDYFTYDDAGRLITQKQKINSLAEETIVQNNYDDLGQLISKGVGGKTTQGRLQNVDYTYNIRGWLKQINNPISLGSDLFGFKINYNESTEGYQSVDKLYNGNISQTIWKTANDNVKRGYAYAYDDLNRITNGHSSKGSTLMTGDSFSIWGIAYDKNGNISRISRAGKYLSATQHIDELYYTYSNNKLLKVIDARSGSVANEGFKDGTNTGNDYTYDANGNMRTDLNKGISSNITYNHLNLPTLVTLSGGNISYIYDATGVKLKKIVSTGATTEYAGNYVYEGGSLKFFNHPEGYVDVNGSSYSYVYQYKDHLGNVRLSYKSDSSVTPVNVDDDFNSGTDGWSHTGSGSVSSSNQKLNISTINKYHKASKYLTITPNVPIHIEFDFEKGSMNLPYFFVQERINGVWESNSNRDAIANMSDGHYTLDLTLTGDYIRIYFEKGNSSDDGTLTTCYVDNFKLTQNGLEILEENNYYPFGLKHKGYNNVGTSHLALNWKYNGTEYEEALDLNLYEMPLRQYDPAIARWTSIDPVVHHSMSTYTAFDNNPVYWADPSGADSVDDWAAEKQGEWAAYDAGASARDVWGSGRMMSSNSNSRDTSSDSESSFCDAECQLRNTKREFKAHSIAFDMVGLDKDSKEYKRLSRRRASYLAMISDAKVQELAAPTDPLGIILHFGTLGIASRFGIGISGLRHLGKTRIFYVGEGAEAAARALAQNDSGMMTIYNTWYGRLGETISPYLSKTNSRAMWDKFSYLYARGANSAHTIFGPQRIGGKLMNSMSINSQSAWRRVEYRTLFRRGIEWSETILKGK</sequence>
<name>A0ABT0QD55_9FLAO</name>
<evidence type="ECO:0000256" key="1">
    <source>
        <dbReference type="SAM" id="MobiDB-lite"/>
    </source>
</evidence>
<feature type="domain" description="DUF6443" evidence="3">
    <location>
        <begin position="125"/>
        <end position="268"/>
    </location>
</feature>
<evidence type="ECO:0000259" key="3">
    <source>
        <dbReference type="Pfam" id="PF20041"/>
    </source>
</evidence>
<keyword evidence="5" id="KW-1185">Reference proteome</keyword>
<protein>
    <submittedName>
        <fullName evidence="4">DUF6443 domain-containing protein</fullName>
    </submittedName>
</protein>
<feature type="region of interest" description="Disordered" evidence="1">
    <location>
        <begin position="1183"/>
        <end position="1202"/>
    </location>
</feature>
<evidence type="ECO:0000256" key="2">
    <source>
        <dbReference type="SAM" id="SignalP"/>
    </source>
</evidence>
<reference evidence="4" key="1">
    <citation type="submission" date="2022-05" db="EMBL/GenBank/DDBJ databases">
        <authorList>
            <person name="Park J.-S."/>
        </authorList>
    </citation>
    <scope>NUCLEOTIDE SEQUENCE</scope>
    <source>
        <strain evidence="4">2012CJ34-3</strain>
    </source>
</reference>
<dbReference type="InterPro" id="IPR045619">
    <property type="entry name" value="DUF6443"/>
</dbReference>
<dbReference type="Proteomes" id="UP001165381">
    <property type="component" value="Unassembled WGS sequence"/>
</dbReference>
<dbReference type="PANTHER" id="PTHR32305">
    <property type="match status" value="1"/>
</dbReference>
<feature type="chain" id="PRO_5046505964" evidence="2">
    <location>
        <begin position="30"/>
        <end position="1406"/>
    </location>
</feature>
<gene>
    <name evidence="4" type="ORF">M3P09_07930</name>
</gene>
<dbReference type="Pfam" id="PF20041">
    <property type="entry name" value="DUF6443"/>
    <property type="match status" value="1"/>
</dbReference>
<accession>A0ABT0QD55</accession>
<dbReference type="RefSeq" id="WP_249972698.1">
    <property type="nucleotide sequence ID" value="NZ_JAMFLZ010000003.1"/>
</dbReference>
<dbReference type="EMBL" id="JAMFLZ010000003">
    <property type="protein sequence ID" value="MCL6294916.1"/>
    <property type="molecule type" value="Genomic_DNA"/>
</dbReference>
<keyword evidence="2" id="KW-0732">Signal</keyword>